<proteinExistence type="predicted"/>
<dbReference type="RefSeq" id="WP_344457064.1">
    <property type="nucleotide sequence ID" value="NZ_BAAATZ010000034.1"/>
</dbReference>
<keyword evidence="2" id="KW-1185">Reference proteome</keyword>
<protein>
    <submittedName>
        <fullName evidence="1">Uncharacterized protein</fullName>
    </submittedName>
</protein>
<reference evidence="1 2" key="1">
    <citation type="journal article" date="2019" name="Int. J. Syst. Evol. Microbiol.">
        <title>The Global Catalogue of Microorganisms (GCM) 10K type strain sequencing project: providing services to taxonomists for standard genome sequencing and annotation.</title>
        <authorList>
            <consortium name="The Broad Institute Genomics Platform"/>
            <consortium name="The Broad Institute Genome Sequencing Center for Infectious Disease"/>
            <person name="Wu L."/>
            <person name="Ma J."/>
        </authorList>
    </citation>
    <scope>NUCLEOTIDE SEQUENCE [LARGE SCALE GENOMIC DNA]</scope>
    <source>
        <strain evidence="1 2">JCM 8201</strain>
    </source>
</reference>
<dbReference type="Proteomes" id="UP001501842">
    <property type="component" value="Unassembled WGS sequence"/>
</dbReference>
<sequence length="247" mass="25349">MNDIRIASLRDADRDFGLRALFSLDEADDGAAVIVCVGDTRLENLPLDFSALDAWTGVPKAGPGAFLGVAVYGDLAVSDGIINAGRDSGPFLWVRGDVRAKNLAVAGGEVRIEGGLEAAQTIAGVRGLGRTVVRGDARAEAVLARGHLMEFHAGLTAELVVADDLLRVGDPGRVEVAGWSGRAHDLRGGLLPGLGSASTRALRLLAPGLRDLDGGLEDALAAIEQGCSLLDAPAPTLSAAFGRTPAA</sequence>
<comment type="caution">
    <text evidence="1">The sequence shown here is derived from an EMBL/GenBank/DDBJ whole genome shotgun (WGS) entry which is preliminary data.</text>
</comment>
<evidence type="ECO:0000313" key="1">
    <source>
        <dbReference type="EMBL" id="GAA2737486.1"/>
    </source>
</evidence>
<gene>
    <name evidence="1" type="ORF">GCM10010439_67800</name>
</gene>
<evidence type="ECO:0000313" key="2">
    <source>
        <dbReference type="Proteomes" id="UP001501842"/>
    </source>
</evidence>
<name>A0ABN3US85_9ACTN</name>
<accession>A0ABN3US85</accession>
<dbReference type="EMBL" id="BAAATZ010000034">
    <property type="protein sequence ID" value="GAA2737486.1"/>
    <property type="molecule type" value="Genomic_DNA"/>
</dbReference>
<organism evidence="1 2">
    <name type="scientific">Actinocorallia aurantiaca</name>
    <dbReference type="NCBI Taxonomy" id="46204"/>
    <lineage>
        <taxon>Bacteria</taxon>
        <taxon>Bacillati</taxon>
        <taxon>Actinomycetota</taxon>
        <taxon>Actinomycetes</taxon>
        <taxon>Streptosporangiales</taxon>
        <taxon>Thermomonosporaceae</taxon>
        <taxon>Actinocorallia</taxon>
    </lineage>
</organism>